<comment type="similarity">
    <text evidence="8">Belongs to the binding-protein-dependent transport system permease family.</text>
</comment>
<keyword evidence="4" id="KW-0997">Cell inner membrane</keyword>
<dbReference type="AlphaFoldDB" id="A0A316M7V9"/>
<feature type="transmembrane region" description="Helical" evidence="8">
    <location>
        <begin position="360"/>
        <end position="382"/>
    </location>
</feature>
<accession>A0A316M7V9</accession>
<feature type="transmembrane region" description="Helical" evidence="8">
    <location>
        <begin position="20"/>
        <end position="42"/>
    </location>
</feature>
<comment type="subcellular location">
    <subcellularLocation>
        <location evidence="1">Cell inner membrane</location>
        <topology evidence="1">Multi-pass membrane protein</topology>
    </subcellularLocation>
    <subcellularLocation>
        <location evidence="8">Cell membrane</location>
        <topology evidence="8">Multi-pass membrane protein</topology>
    </subcellularLocation>
</comment>
<keyword evidence="2 8" id="KW-0813">Transport</keyword>
<keyword evidence="5 8" id="KW-0812">Transmembrane</keyword>
<name>A0A316M7V9_9CLOT</name>
<feature type="transmembrane region" description="Helical" evidence="8">
    <location>
        <begin position="303"/>
        <end position="329"/>
    </location>
</feature>
<dbReference type="Pfam" id="PF00528">
    <property type="entry name" value="BPD_transp_1"/>
    <property type="match status" value="2"/>
</dbReference>
<keyword evidence="6 8" id="KW-1133">Transmembrane helix</keyword>
<keyword evidence="7 8" id="KW-0472">Membrane</keyword>
<dbReference type="PANTHER" id="PTHR43357:SF3">
    <property type="entry name" value="FE(3+)-TRANSPORT SYSTEM PERMEASE PROTEIN FBPB 2"/>
    <property type="match status" value="1"/>
</dbReference>
<comment type="caution">
    <text evidence="10">The sequence shown here is derived from an EMBL/GenBank/DDBJ whole genome shotgun (WGS) entry which is preliminary data.</text>
</comment>
<dbReference type="CDD" id="cd06261">
    <property type="entry name" value="TM_PBP2"/>
    <property type="match status" value="2"/>
</dbReference>
<evidence type="ECO:0000256" key="2">
    <source>
        <dbReference type="ARBA" id="ARBA00022448"/>
    </source>
</evidence>
<evidence type="ECO:0000256" key="7">
    <source>
        <dbReference type="ARBA" id="ARBA00023136"/>
    </source>
</evidence>
<proteinExistence type="inferred from homology"/>
<organism evidence="10 11">
    <name type="scientific">Clostridium cadaveris</name>
    <dbReference type="NCBI Taxonomy" id="1529"/>
    <lineage>
        <taxon>Bacteria</taxon>
        <taxon>Bacillati</taxon>
        <taxon>Bacillota</taxon>
        <taxon>Clostridia</taxon>
        <taxon>Eubacteriales</taxon>
        <taxon>Clostridiaceae</taxon>
        <taxon>Clostridium</taxon>
    </lineage>
</organism>
<feature type="transmembrane region" description="Helical" evidence="8">
    <location>
        <begin position="394"/>
        <end position="413"/>
    </location>
</feature>
<gene>
    <name evidence="10" type="ORF">DBY38_04405</name>
</gene>
<reference evidence="10 11" key="1">
    <citation type="submission" date="2018-03" db="EMBL/GenBank/DDBJ databases">
        <title>The uncultured portion of the human microbiome is neutrally assembled.</title>
        <authorList>
            <person name="Jeraldo P."/>
            <person name="Boardman L."/>
            <person name="White B.A."/>
            <person name="Nelson H."/>
            <person name="Goldenfeld N."/>
            <person name="Chia N."/>
        </authorList>
    </citation>
    <scope>NUCLEOTIDE SEQUENCE [LARGE SCALE GENOMIC DNA]</scope>
    <source>
        <strain evidence="10">CIM:MAG 903</strain>
    </source>
</reference>
<evidence type="ECO:0000256" key="6">
    <source>
        <dbReference type="ARBA" id="ARBA00022989"/>
    </source>
</evidence>
<feature type="transmembrane region" description="Helical" evidence="8">
    <location>
        <begin position="109"/>
        <end position="130"/>
    </location>
</feature>
<evidence type="ECO:0000313" key="11">
    <source>
        <dbReference type="Proteomes" id="UP000246114"/>
    </source>
</evidence>
<sequence length="557" mass="61279">MVKRRSKEGKFSFHMDFWTIVKIVTVLLLVLFLIYPFSSLIYRSFFTGETPGFTLDNYKTFFTKPYYYNTLKNSLVVSIITTLTATLIGVPLAYAMTRYDISGKRAVRTMIIMSLMSPPFIGAYSWIMLFGRSGFITKILENINITMPPIYGKLGIILVFTFKLFPYVYLYVSGAMGSIDKSLEEAAENLGSSKLRRLMTITLPVVMPSIAAGAVMVFMSSLADFGTPMLIGEGYKVLPVLVYEEYMSEMGGNANLASALSVVIVICSTIVLLAQKYFVSRKNYVMTSLRPPEVVKLKGGKRVLISALVYLIALISILPQLVVIITSFIKTNGPIFVNGFSLDSYKNILTRLSTNISNTFIFASIAIVVILVFGMFISYLTVKQKGKVSQFLDLLIMFPYVIPGAVLGISLLVAFNKQPLLLTGTPFIIVIAYVVRKIPYTVRSGSAIMQQIDPSIEEASINLGVSPMKTFFKVTARLMAPGVLSGAILSWITCINELSSSIMLYTGKTSTISVAIYTEVVRNSFGTAAALASILTLATVLSLALFSWISKGKVSVI</sequence>
<evidence type="ECO:0000256" key="8">
    <source>
        <dbReference type="RuleBase" id="RU363032"/>
    </source>
</evidence>
<feature type="transmembrane region" description="Helical" evidence="8">
    <location>
        <begin position="75"/>
        <end position="97"/>
    </location>
</feature>
<evidence type="ECO:0000256" key="4">
    <source>
        <dbReference type="ARBA" id="ARBA00022519"/>
    </source>
</evidence>
<feature type="transmembrane region" description="Helical" evidence="8">
    <location>
        <begin position="198"/>
        <end position="219"/>
    </location>
</feature>
<keyword evidence="3" id="KW-1003">Cell membrane</keyword>
<feature type="transmembrane region" description="Helical" evidence="8">
    <location>
        <begin position="478"/>
        <end position="505"/>
    </location>
</feature>
<dbReference type="GO" id="GO:0005886">
    <property type="term" value="C:plasma membrane"/>
    <property type="evidence" value="ECO:0007669"/>
    <property type="project" value="UniProtKB-SubCell"/>
</dbReference>
<feature type="transmembrane region" description="Helical" evidence="8">
    <location>
        <begin position="150"/>
        <end position="172"/>
    </location>
</feature>
<feature type="domain" description="ABC transmembrane type-1" evidence="9">
    <location>
        <begin position="71"/>
        <end position="275"/>
    </location>
</feature>
<dbReference type="InterPro" id="IPR035906">
    <property type="entry name" value="MetI-like_sf"/>
</dbReference>
<dbReference type="InterPro" id="IPR000515">
    <property type="entry name" value="MetI-like"/>
</dbReference>
<dbReference type="EMBL" id="QAMZ01000023">
    <property type="protein sequence ID" value="PWL54374.1"/>
    <property type="molecule type" value="Genomic_DNA"/>
</dbReference>
<feature type="domain" description="ABC transmembrane type-1" evidence="9">
    <location>
        <begin position="356"/>
        <end position="546"/>
    </location>
</feature>
<feature type="transmembrane region" description="Helical" evidence="8">
    <location>
        <begin position="525"/>
        <end position="549"/>
    </location>
</feature>
<dbReference type="Gene3D" id="1.10.3720.10">
    <property type="entry name" value="MetI-like"/>
    <property type="match status" value="2"/>
</dbReference>
<dbReference type="PANTHER" id="PTHR43357">
    <property type="entry name" value="INNER MEMBRANE ABC TRANSPORTER PERMEASE PROTEIN YDCV"/>
    <property type="match status" value="1"/>
</dbReference>
<feature type="transmembrane region" description="Helical" evidence="8">
    <location>
        <begin position="256"/>
        <end position="274"/>
    </location>
</feature>
<evidence type="ECO:0000259" key="9">
    <source>
        <dbReference type="PROSITE" id="PS50928"/>
    </source>
</evidence>
<evidence type="ECO:0000313" key="10">
    <source>
        <dbReference type="EMBL" id="PWL54374.1"/>
    </source>
</evidence>
<dbReference type="SUPFAM" id="SSF161098">
    <property type="entry name" value="MetI-like"/>
    <property type="match status" value="2"/>
</dbReference>
<dbReference type="GO" id="GO:0055085">
    <property type="term" value="P:transmembrane transport"/>
    <property type="evidence" value="ECO:0007669"/>
    <property type="project" value="InterPro"/>
</dbReference>
<protein>
    <submittedName>
        <fullName evidence="10">Iron ABC transporter permease</fullName>
    </submittedName>
</protein>
<dbReference type="PROSITE" id="PS50928">
    <property type="entry name" value="ABC_TM1"/>
    <property type="match status" value="2"/>
</dbReference>
<feature type="transmembrane region" description="Helical" evidence="8">
    <location>
        <begin position="419"/>
        <end position="435"/>
    </location>
</feature>
<evidence type="ECO:0000256" key="5">
    <source>
        <dbReference type="ARBA" id="ARBA00022692"/>
    </source>
</evidence>
<dbReference type="Proteomes" id="UP000246114">
    <property type="component" value="Unassembled WGS sequence"/>
</dbReference>
<evidence type="ECO:0000256" key="1">
    <source>
        <dbReference type="ARBA" id="ARBA00004429"/>
    </source>
</evidence>
<evidence type="ECO:0000256" key="3">
    <source>
        <dbReference type="ARBA" id="ARBA00022475"/>
    </source>
</evidence>